<organism evidence="1">
    <name type="scientific">marine sediment metagenome</name>
    <dbReference type="NCBI Taxonomy" id="412755"/>
    <lineage>
        <taxon>unclassified sequences</taxon>
        <taxon>metagenomes</taxon>
        <taxon>ecological metagenomes</taxon>
    </lineage>
</organism>
<dbReference type="AlphaFoldDB" id="X1CY36"/>
<name>X1CY36_9ZZZZ</name>
<evidence type="ECO:0008006" key="2">
    <source>
        <dbReference type="Google" id="ProtNLM"/>
    </source>
</evidence>
<gene>
    <name evidence="1" type="ORF">S01H4_25008</name>
</gene>
<dbReference type="EMBL" id="BART01011842">
    <property type="protein sequence ID" value="GAG89141.1"/>
    <property type="molecule type" value="Genomic_DNA"/>
</dbReference>
<dbReference type="PANTHER" id="PTHR42957:SF1">
    <property type="entry name" value="HELICASE MJ1565-RELATED"/>
    <property type="match status" value="1"/>
</dbReference>
<sequence>QISSVQLRELAKYIKNLRKNNDLKNKYTINTIIEEIENDSESSKTTKQALIGWLSELDRLKLFGPQENPVINNFVEQGAISIFNLQNEISIRKKQIIVDYICTRLFYLRRMNEIPPFLLIIEESHQFCPEAAHSKAISKRIIETIAREGRKFMACLCLISQRPKKLSTTALSQTNSKLILNIKNPYDLKHLMDSSEAITKEYANMISSLGVGEMLLMGNAVNYPIFVDIRARKFKSPTEHKTLAQECVNWKKIHSF</sequence>
<dbReference type="Gene3D" id="3.40.50.300">
    <property type="entry name" value="P-loop containing nucleotide triphosphate hydrolases"/>
    <property type="match status" value="1"/>
</dbReference>
<dbReference type="PANTHER" id="PTHR42957">
    <property type="entry name" value="HELICASE MJ1565-RELATED"/>
    <property type="match status" value="1"/>
</dbReference>
<comment type="caution">
    <text evidence="1">The sequence shown here is derived from an EMBL/GenBank/DDBJ whole genome shotgun (WGS) entry which is preliminary data.</text>
</comment>
<dbReference type="SUPFAM" id="SSF52540">
    <property type="entry name" value="P-loop containing nucleoside triphosphate hydrolases"/>
    <property type="match status" value="1"/>
</dbReference>
<accession>X1CY36</accession>
<reference evidence="1" key="1">
    <citation type="journal article" date="2014" name="Front. Microbiol.">
        <title>High frequency of phylogenetically diverse reductive dehalogenase-homologous genes in deep subseafloor sedimentary metagenomes.</title>
        <authorList>
            <person name="Kawai M."/>
            <person name="Futagami T."/>
            <person name="Toyoda A."/>
            <person name="Takaki Y."/>
            <person name="Nishi S."/>
            <person name="Hori S."/>
            <person name="Arai W."/>
            <person name="Tsubouchi T."/>
            <person name="Morono Y."/>
            <person name="Uchiyama I."/>
            <person name="Ito T."/>
            <person name="Fujiyama A."/>
            <person name="Inagaki F."/>
            <person name="Takami H."/>
        </authorList>
    </citation>
    <scope>NUCLEOTIDE SEQUENCE</scope>
    <source>
        <strain evidence="1">Expedition CK06-06</strain>
    </source>
</reference>
<evidence type="ECO:0000313" key="1">
    <source>
        <dbReference type="EMBL" id="GAG89141.1"/>
    </source>
</evidence>
<protein>
    <recommendedName>
        <fullName evidence="2">Helicase HerA central domain-containing protein</fullName>
    </recommendedName>
</protein>
<feature type="non-terminal residue" evidence="1">
    <location>
        <position position="1"/>
    </location>
</feature>
<proteinExistence type="predicted"/>
<dbReference type="InterPro" id="IPR027417">
    <property type="entry name" value="P-loop_NTPase"/>
</dbReference>
<dbReference type="InterPro" id="IPR008571">
    <property type="entry name" value="HerA-like"/>
</dbReference>